<dbReference type="Proteomes" id="UP001430614">
    <property type="component" value="Unassembled WGS sequence"/>
</dbReference>
<name>A0ABS8KI02_9BURK</name>
<gene>
    <name evidence="5" type="ORF">LJ655_21070</name>
</gene>
<evidence type="ECO:0000256" key="2">
    <source>
        <dbReference type="ARBA" id="ARBA00022679"/>
    </source>
</evidence>
<evidence type="ECO:0000256" key="1">
    <source>
        <dbReference type="ARBA" id="ARBA00009924"/>
    </source>
</evidence>
<keyword evidence="2" id="KW-0808">Transferase</keyword>
<dbReference type="EMBL" id="JAJITC010000012">
    <property type="protein sequence ID" value="MCC8404342.1"/>
    <property type="molecule type" value="Genomic_DNA"/>
</dbReference>
<dbReference type="Pfam" id="PF03976">
    <property type="entry name" value="PPK2"/>
    <property type="match status" value="1"/>
</dbReference>
<accession>A0ABS8KI02</accession>
<dbReference type="RefSeq" id="WP_230563165.1">
    <property type="nucleotide sequence ID" value="NZ_JAJITC010000012.1"/>
</dbReference>
<keyword evidence="6" id="KW-1185">Reference proteome</keyword>
<sequence length="315" mass="36415">MVRKEILDLVRVYTDPFRVTRGKDFFLKNFDAGDTLGLEMDKAEAQRLLQRGSKWLAMEQEVLYAQDSWSVLLVFQAMDAAGKDGTIKHVMSRVNPQGCDVFSFKQPSAEDLSHDFLWRYCTKVPGRGHIGIFNRSYYEEVLVVRVHQQLFHAQKIPPACVGNDIWNERLADIARFEDYLTRQGVVILKFYLNLSFAEQKNRFMERLHNPEKHWKFSAADIRERRYWNDYMHAYEEAIRATASEAAPWYVVPADNKPFSRLVVAAAIVEAVEKLDLQYPKPTQAQMQDLAAARKEIDAEAVDGMRRDQPAGNPDH</sequence>
<dbReference type="GO" id="GO:0016301">
    <property type="term" value="F:kinase activity"/>
    <property type="evidence" value="ECO:0007669"/>
    <property type="project" value="UniProtKB-KW"/>
</dbReference>
<dbReference type="NCBIfam" id="TIGR03709">
    <property type="entry name" value="PPK2_rel_1"/>
    <property type="match status" value="1"/>
</dbReference>
<evidence type="ECO:0000259" key="4">
    <source>
        <dbReference type="Pfam" id="PF03976"/>
    </source>
</evidence>
<protein>
    <submittedName>
        <fullName evidence="5">Polyphosphate kinase 2 family protein</fullName>
    </submittedName>
</protein>
<proteinExistence type="inferred from homology"/>
<feature type="domain" description="Polyphosphate kinase-2-related" evidence="4">
    <location>
        <begin position="41"/>
        <end position="275"/>
    </location>
</feature>
<dbReference type="PANTHER" id="PTHR34383:SF3">
    <property type="entry name" value="POLYPHOSPHATE:AMP PHOSPHOTRANSFERASE"/>
    <property type="match status" value="1"/>
</dbReference>
<comment type="similarity">
    <text evidence="1">Belongs to the polyphosphate kinase 2 (PPK2) family. Class I subfamily.</text>
</comment>
<organism evidence="5 6">
    <name type="scientific">Paraburkholderia translucens</name>
    <dbReference type="NCBI Taxonomy" id="2886945"/>
    <lineage>
        <taxon>Bacteria</taxon>
        <taxon>Pseudomonadati</taxon>
        <taxon>Pseudomonadota</taxon>
        <taxon>Betaproteobacteria</taxon>
        <taxon>Burkholderiales</taxon>
        <taxon>Burkholderiaceae</taxon>
        <taxon>Paraburkholderia</taxon>
    </lineage>
</organism>
<dbReference type="Gene3D" id="3.40.50.300">
    <property type="entry name" value="P-loop containing nucleotide triphosphate hydrolases"/>
    <property type="match status" value="1"/>
</dbReference>
<evidence type="ECO:0000313" key="5">
    <source>
        <dbReference type="EMBL" id="MCC8404342.1"/>
    </source>
</evidence>
<comment type="caution">
    <text evidence="5">The sequence shown here is derived from an EMBL/GenBank/DDBJ whole genome shotgun (WGS) entry which is preliminary data.</text>
</comment>
<dbReference type="InterPro" id="IPR027417">
    <property type="entry name" value="P-loop_NTPase"/>
</dbReference>
<reference evidence="5 6" key="1">
    <citation type="submission" date="2021-11" db="EMBL/GenBank/DDBJ databases">
        <authorList>
            <person name="Oh E.-T."/>
            <person name="Kim S.-B."/>
        </authorList>
    </citation>
    <scope>NUCLEOTIDE SEQUENCE [LARGE SCALE GENOMIC DNA]</scope>
    <source>
        <strain evidence="5 6">MMS20-SJTN17</strain>
    </source>
</reference>
<dbReference type="InterPro" id="IPR022300">
    <property type="entry name" value="PPK2-rel_1"/>
</dbReference>
<dbReference type="SUPFAM" id="SSF52540">
    <property type="entry name" value="P-loop containing nucleoside triphosphate hydrolases"/>
    <property type="match status" value="1"/>
</dbReference>
<keyword evidence="3 5" id="KW-0418">Kinase</keyword>
<dbReference type="InterPro" id="IPR022488">
    <property type="entry name" value="PPK2-related"/>
</dbReference>
<evidence type="ECO:0000256" key="3">
    <source>
        <dbReference type="ARBA" id="ARBA00022777"/>
    </source>
</evidence>
<evidence type="ECO:0000313" key="6">
    <source>
        <dbReference type="Proteomes" id="UP001430614"/>
    </source>
</evidence>
<dbReference type="PIRSF" id="PIRSF028756">
    <property type="entry name" value="PPK2_prd"/>
    <property type="match status" value="1"/>
</dbReference>
<dbReference type="InterPro" id="IPR016898">
    <property type="entry name" value="Polyphosphate_phosphotransfera"/>
</dbReference>
<dbReference type="PANTHER" id="PTHR34383">
    <property type="entry name" value="POLYPHOSPHATE:AMP PHOSPHOTRANSFERASE-RELATED"/>
    <property type="match status" value="1"/>
</dbReference>